<proteinExistence type="predicted"/>
<evidence type="ECO:0000313" key="3">
    <source>
        <dbReference type="Proteomes" id="UP000268535"/>
    </source>
</evidence>
<dbReference type="EMBL" id="ML012741">
    <property type="protein sequence ID" value="RKO95167.1"/>
    <property type="molecule type" value="Genomic_DNA"/>
</dbReference>
<feature type="region of interest" description="Disordered" evidence="1">
    <location>
        <begin position="1"/>
        <end position="129"/>
    </location>
</feature>
<evidence type="ECO:0000313" key="2">
    <source>
        <dbReference type="EMBL" id="RKO95167.1"/>
    </source>
</evidence>
<name>A0A4V1ISY4_9FUNG</name>
<feature type="compositionally biased region" description="Basic and acidic residues" evidence="1">
    <location>
        <begin position="116"/>
        <end position="129"/>
    </location>
</feature>
<evidence type="ECO:0000256" key="1">
    <source>
        <dbReference type="SAM" id="MobiDB-lite"/>
    </source>
</evidence>
<sequence>MYAEHAGAQHAHTAAGAAGAAQAADDRASHRSFAAGAQVDGGGARVDVAAGEGGRDGSRAAEGPADAKAARQGLGGVVGDGGKGLVAVEGGDAATEDREHASLHGGERVPPPPRQAEPHQRVVRRNDGLLGRDEVVLEQVFEQPRDDGHGMHEHA</sequence>
<protein>
    <submittedName>
        <fullName evidence="2">Uncharacterized protein</fullName>
    </submittedName>
</protein>
<accession>A0A4V1ISY4</accession>
<organism evidence="2 3">
    <name type="scientific">Caulochytrium protostelioides</name>
    <dbReference type="NCBI Taxonomy" id="1555241"/>
    <lineage>
        <taxon>Eukaryota</taxon>
        <taxon>Fungi</taxon>
        <taxon>Fungi incertae sedis</taxon>
        <taxon>Chytridiomycota</taxon>
        <taxon>Chytridiomycota incertae sedis</taxon>
        <taxon>Chytridiomycetes</taxon>
        <taxon>Caulochytriales</taxon>
        <taxon>Caulochytriaceae</taxon>
        <taxon>Caulochytrium</taxon>
    </lineage>
</organism>
<feature type="compositionally biased region" description="Low complexity" evidence="1">
    <location>
        <begin position="1"/>
        <end position="23"/>
    </location>
</feature>
<dbReference type="AlphaFoldDB" id="A0A4V1ISY4"/>
<dbReference type="Proteomes" id="UP000268535">
    <property type="component" value="Unassembled WGS sequence"/>
</dbReference>
<gene>
    <name evidence="2" type="ORF">CAUPRSCDRAFT_13101</name>
</gene>
<feature type="compositionally biased region" description="Basic and acidic residues" evidence="1">
    <location>
        <begin position="95"/>
        <end position="107"/>
    </location>
</feature>
<feature type="compositionally biased region" description="Gly residues" evidence="1">
    <location>
        <begin position="73"/>
        <end position="84"/>
    </location>
</feature>
<reference evidence="3" key="1">
    <citation type="journal article" date="2018" name="Nat. Microbiol.">
        <title>Leveraging single-cell genomics to expand the fungal tree of life.</title>
        <authorList>
            <person name="Ahrendt S.R."/>
            <person name="Quandt C.A."/>
            <person name="Ciobanu D."/>
            <person name="Clum A."/>
            <person name="Salamov A."/>
            <person name="Andreopoulos B."/>
            <person name="Cheng J.F."/>
            <person name="Woyke T."/>
            <person name="Pelin A."/>
            <person name="Henrissat B."/>
            <person name="Reynolds N.K."/>
            <person name="Benny G.L."/>
            <person name="Smith M.E."/>
            <person name="James T.Y."/>
            <person name="Grigoriev I.V."/>
        </authorList>
    </citation>
    <scope>NUCLEOTIDE SEQUENCE [LARGE SCALE GENOMIC DNA]</scope>
    <source>
        <strain evidence="3">ATCC 52028</strain>
    </source>
</reference>